<dbReference type="EMBL" id="MN740594">
    <property type="protein sequence ID" value="QHS78011.1"/>
    <property type="molecule type" value="Genomic_DNA"/>
</dbReference>
<evidence type="ECO:0008006" key="2">
    <source>
        <dbReference type="Google" id="ProtNLM"/>
    </source>
</evidence>
<dbReference type="InterPro" id="IPR036770">
    <property type="entry name" value="Ankyrin_rpt-contain_sf"/>
</dbReference>
<evidence type="ECO:0000313" key="1">
    <source>
        <dbReference type="EMBL" id="QHS78011.1"/>
    </source>
</evidence>
<dbReference type="AlphaFoldDB" id="A0A6C0AF93"/>
<name>A0A6C0AF93_9ZZZZ</name>
<dbReference type="Gene3D" id="1.25.40.20">
    <property type="entry name" value="Ankyrin repeat-containing domain"/>
    <property type="match status" value="1"/>
</dbReference>
<protein>
    <recommendedName>
        <fullName evidence="2">DUF3447 domain-containing protein</fullName>
    </recommendedName>
</protein>
<reference evidence="1" key="1">
    <citation type="journal article" date="2020" name="Nature">
        <title>Giant virus diversity and host interactions through global metagenomics.</title>
        <authorList>
            <person name="Schulz F."/>
            <person name="Roux S."/>
            <person name="Paez-Espino D."/>
            <person name="Jungbluth S."/>
            <person name="Walsh D.A."/>
            <person name="Denef V.J."/>
            <person name="McMahon K.D."/>
            <person name="Konstantinidis K.T."/>
            <person name="Eloe-Fadrosh E.A."/>
            <person name="Kyrpides N.C."/>
            <person name="Woyke T."/>
        </authorList>
    </citation>
    <scope>NUCLEOTIDE SEQUENCE</scope>
    <source>
        <strain evidence="1">GVMAG-S-1021933-23</strain>
    </source>
</reference>
<sequence length="350" mass="41909">MVYKESNFLLKKLKKYNYRWLKNSFFYKNLDINLDINFETINVPFCSKNSKDIFLYFKVIDFWEVYLHPKHFFDLIFSNKDEALKILEDMQNSKLYDFLRSVLKSKYLDTDFPIFACKYELPEILLYSKNKYKFSYNMINIIIKSKNFELFKIALDSEVRPFFNASEIAQTGNLQFLRYMPKGFFCKDTLSSAAYSGNIECLKYVHCFVKKLDPSIFFSALQSGSIECVKYLHENNCLWTPWTEQNYYIIYSDNHNTFEILKFLYEHNYTIDKIFLLDLILCNQVEILKYFLDKFPLDNSLVYQAVKRNRFECLKILVEKGLRVSEMLAAISRNVGNNEMTEYINNEINR</sequence>
<dbReference type="SUPFAM" id="SSF48403">
    <property type="entry name" value="Ankyrin repeat"/>
    <property type="match status" value="1"/>
</dbReference>
<accession>A0A6C0AF93</accession>
<proteinExistence type="predicted"/>
<organism evidence="1">
    <name type="scientific">viral metagenome</name>
    <dbReference type="NCBI Taxonomy" id="1070528"/>
    <lineage>
        <taxon>unclassified sequences</taxon>
        <taxon>metagenomes</taxon>
        <taxon>organismal metagenomes</taxon>
    </lineage>
</organism>